<dbReference type="InterPro" id="IPR011146">
    <property type="entry name" value="HIT-like"/>
</dbReference>
<dbReference type="PRINTS" id="PR00332">
    <property type="entry name" value="HISTRIAD"/>
</dbReference>
<evidence type="ECO:0000256" key="2">
    <source>
        <dbReference type="ARBA" id="ARBA00022801"/>
    </source>
</evidence>
<dbReference type="OrthoDB" id="1915375at2759"/>
<keyword evidence="2" id="KW-0378">Hydrolase</keyword>
<keyword evidence="1" id="KW-0547">Nucleotide-binding</keyword>
<dbReference type="GO" id="GO:0000166">
    <property type="term" value="F:nucleotide binding"/>
    <property type="evidence" value="ECO:0007669"/>
    <property type="project" value="UniProtKB-KW"/>
</dbReference>
<dbReference type="PROSITE" id="PS51084">
    <property type="entry name" value="HIT_2"/>
    <property type="match status" value="1"/>
</dbReference>
<proteinExistence type="predicted"/>
<dbReference type="Pfam" id="PF11969">
    <property type="entry name" value="DcpS_C"/>
    <property type="match status" value="1"/>
</dbReference>
<dbReference type="InterPro" id="IPR036265">
    <property type="entry name" value="HIT-like_sf"/>
</dbReference>
<evidence type="ECO:0000259" key="5">
    <source>
        <dbReference type="PROSITE" id="PS51084"/>
    </source>
</evidence>
<evidence type="ECO:0000313" key="7">
    <source>
        <dbReference type="Proteomes" id="UP000054549"/>
    </source>
</evidence>
<evidence type="ECO:0000313" key="6">
    <source>
        <dbReference type="EMBL" id="KIL65739.1"/>
    </source>
</evidence>
<dbReference type="HOGENOM" id="CLU_056776_4_1_1"/>
<evidence type="ECO:0000256" key="3">
    <source>
        <dbReference type="PIRSR" id="PIRSR601310-1"/>
    </source>
</evidence>
<dbReference type="EMBL" id="KN818240">
    <property type="protein sequence ID" value="KIL65739.1"/>
    <property type="molecule type" value="Genomic_DNA"/>
</dbReference>
<evidence type="ECO:0000256" key="1">
    <source>
        <dbReference type="ARBA" id="ARBA00022741"/>
    </source>
</evidence>
<dbReference type="PANTHER" id="PTHR12486">
    <property type="entry name" value="APRATAXIN-RELATED"/>
    <property type="match status" value="1"/>
</dbReference>
<keyword evidence="7" id="KW-1185">Reference proteome</keyword>
<dbReference type="AlphaFoldDB" id="A0A0C2TFU9"/>
<dbReference type="InParanoid" id="A0A0C2TFU9"/>
<dbReference type="GO" id="GO:0016787">
    <property type="term" value="F:hydrolase activity"/>
    <property type="evidence" value="ECO:0007669"/>
    <property type="project" value="UniProtKB-KW"/>
</dbReference>
<dbReference type="Proteomes" id="UP000054549">
    <property type="component" value="Unassembled WGS sequence"/>
</dbReference>
<feature type="active site" description="Tele-AMP-histidine intermediate" evidence="3">
    <location>
        <position position="116"/>
    </location>
</feature>
<name>A0A0C2TFU9_AMAMK</name>
<reference evidence="6 7" key="1">
    <citation type="submission" date="2014-04" db="EMBL/GenBank/DDBJ databases">
        <title>Evolutionary Origins and Diversification of the Mycorrhizal Mutualists.</title>
        <authorList>
            <consortium name="DOE Joint Genome Institute"/>
            <consortium name="Mycorrhizal Genomics Consortium"/>
            <person name="Kohler A."/>
            <person name="Kuo A."/>
            <person name="Nagy L.G."/>
            <person name="Floudas D."/>
            <person name="Copeland A."/>
            <person name="Barry K.W."/>
            <person name="Cichocki N."/>
            <person name="Veneault-Fourrey C."/>
            <person name="LaButti K."/>
            <person name="Lindquist E.A."/>
            <person name="Lipzen A."/>
            <person name="Lundell T."/>
            <person name="Morin E."/>
            <person name="Murat C."/>
            <person name="Riley R."/>
            <person name="Ohm R."/>
            <person name="Sun H."/>
            <person name="Tunlid A."/>
            <person name="Henrissat B."/>
            <person name="Grigoriev I.V."/>
            <person name="Hibbett D.S."/>
            <person name="Martin F."/>
        </authorList>
    </citation>
    <scope>NUCLEOTIDE SEQUENCE [LARGE SCALE GENOMIC DNA]</scope>
    <source>
        <strain evidence="6 7">Koide BX008</strain>
    </source>
</reference>
<evidence type="ECO:0000256" key="4">
    <source>
        <dbReference type="PROSITE-ProRule" id="PRU00464"/>
    </source>
</evidence>
<accession>A0A0C2TFU9</accession>
<feature type="domain" description="HIT" evidence="5">
    <location>
        <begin position="22"/>
        <end position="131"/>
    </location>
</feature>
<protein>
    <recommendedName>
        <fullName evidence="5">HIT domain-containing protein</fullName>
    </recommendedName>
</protein>
<dbReference type="InterPro" id="IPR001310">
    <property type="entry name" value="Histidine_triad_HIT"/>
</dbReference>
<dbReference type="SUPFAM" id="SSF54197">
    <property type="entry name" value="HIT-like"/>
    <property type="match status" value="1"/>
</dbReference>
<feature type="short sequence motif" description="Histidine triad motif" evidence="4">
    <location>
        <begin position="112"/>
        <end position="116"/>
    </location>
</feature>
<dbReference type="PANTHER" id="PTHR12486:SF5">
    <property type="entry name" value="ADENOSINE 5'-MONOPHOSPHORAMIDASE HINT3"/>
    <property type="match status" value="1"/>
</dbReference>
<organism evidence="6 7">
    <name type="scientific">Amanita muscaria (strain Koide BX008)</name>
    <dbReference type="NCBI Taxonomy" id="946122"/>
    <lineage>
        <taxon>Eukaryota</taxon>
        <taxon>Fungi</taxon>
        <taxon>Dikarya</taxon>
        <taxon>Basidiomycota</taxon>
        <taxon>Agaricomycotina</taxon>
        <taxon>Agaricomycetes</taxon>
        <taxon>Agaricomycetidae</taxon>
        <taxon>Agaricales</taxon>
        <taxon>Pluteineae</taxon>
        <taxon>Amanitaceae</taxon>
        <taxon>Amanita</taxon>
    </lineage>
</organism>
<sequence length="168" mass="19201">MFGFLRWFSGNSGVNSKPEICVFCHVCSEKEFKIVWQDDKYIAFEDHKPASRYHFLIIPQAHIGNIRTLQQPDSMMLREMHGLAKQLLRDRGVPPEMRRVGFHIAPFNSVEHLHLHVQGTPYLSLRKAAGYLIASGYGPYTKGFSWFIEVEQAIGILERGGTVKLIPC</sequence>
<dbReference type="STRING" id="946122.A0A0C2TFU9"/>
<dbReference type="Gene3D" id="3.30.428.10">
    <property type="entry name" value="HIT-like"/>
    <property type="match status" value="1"/>
</dbReference>
<gene>
    <name evidence="6" type="ORF">M378DRAFT_161730</name>
</gene>